<reference evidence="2" key="1">
    <citation type="submission" date="2022-04" db="EMBL/GenBank/DDBJ databases">
        <title>Alcanivorax sp. CY1518 draft genome sequence.</title>
        <authorList>
            <person name="Zhao G."/>
            <person name="An M."/>
        </authorList>
    </citation>
    <scope>NUCLEOTIDE SEQUENCE</scope>
    <source>
        <strain evidence="2">CY1518</strain>
    </source>
</reference>
<evidence type="ECO:0000256" key="1">
    <source>
        <dbReference type="SAM" id="SignalP"/>
    </source>
</evidence>
<evidence type="ECO:0000313" key="3">
    <source>
        <dbReference type="Proteomes" id="UP001165524"/>
    </source>
</evidence>
<organism evidence="2 3">
    <name type="scientific">Alcanivorax quisquiliarum</name>
    <dbReference type="NCBI Taxonomy" id="2933565"/>
    <lineage>
        <taxon>Bacteria</taxon>
        <taxon>Pseudomonadati</taxon>
        <taxon>Pseudomonadota</taxon>
        <taxon>Gammaproteobacteria</taxon>
        <taxon>Oceanospirillales</taxon>
        <taxon>Alcanivoracaceae</taxon>
        <taxon>Alcanivorax</taxon>
    </lineage>
</organism>
<name>A0ABT0E4S0_9GAMM</name>
<dbReference type="RefSeq" id="WP_246948574.1">
    <property type="nucleotide sequence ID" value="NZ_JALKII010000002.1"/>
</dbReference>
<feature type="signal peptide" evidence="1">
    <location>
        <begin position="1"/>
        <end position="19"/>
    </location>
</feature>
<dbReference type="Pfam" id="PF13729">
    <property type="entry name" value="TraF_2"/>
    <property type="match status" value="1"/>
</dbReference>
<keyword evidence="3" id="KW-1185">Reference proteome</keyword>
<sequence length="440" mass="47212">MTRSIVALAIMMVSVSALALPGETGKGPNLSYGSNVHGLNLHSVSNNPAQGIYVLGDESRLRMGRAGSFGLGYEMGEVDNFLDRLDDILDALERDDISVGEGIGLADEMNDVLALMGRDGYARINIGLQVPLTPIALRTAAGVFSVSIEADAEVRASVLNDTVSYDAGNQELDTRSSLYLKSGRLAQVRLGWAREMWRADNQSLVAGARLNIINGAFSKQVIELKTAATNPDDDDISDIISDQYDTNEKKSTQASVDLGVSYQIDNWRGGLTLKNINEPEFDYGALDNSGGSNCAALPGGSAEYANCMAANHFAADGRLQAREKWVLERQATLDGSYSFASGRGLLGFSYDLDGASTPTGDEQQMLSVVAAYQADSVWLPGVRAGYHSNRKGSQLSSISVGLTWFNRLTMDVLMGTEDTKIDGSSVPRTAAFSLGWQSRF</sequence>
<accession>A0ABT0E4S0</accession>
<feature type="chain" id="PRO_5045838583" evidence="1">
    <location>
        <begin position="20"/>
        <end position="440"/>
    </location>
</feature>
<proteinExistence type="predicted"/>
<protein>
    <submittedName>
        <fullName evidence="2">Conjugal transfer protein TraF</fullName>
    </submittedName>
</protein>
<evidence type="ECO:0000313" key="2">
    <source>
        <dbReference type="EMBL" id="MCK0536815.1"/>
    </source>
</evidence>
<keyword evidence="1" id="KW-0732">Signal</keyword>
<dbReference type="SUPFAM" id="SSF56935">
    <property type="entry name" value="Porins"/>
    <property type="match status" value="1"/>
</dbReference>
<dbReference type="InterPro" id="IPR032811">
    <property type="entry name" value="Put_conjugal_transfer"/>
</dbReference>
<dbReference type="EMBL" id="JALKII010000002">
    <property type="protein sequence ID" value="MCK0536815.1"/>
    <property type="molecule type" value="Genomic_DNA"/>
</dbReference>
<dbReference type="Proteomes" id="UP001165524">
    <property type="component" value="Unassembled WGS sequence"/>
</dbReference>
<comment type="caution">
    <text evidence="2">The sequence shown here is derived from an EMBL/GenBank/DDBJ whole genome shotgun (WGS) entry which is preliminary data.</text>
</comment>
<gene>
    <name evidence="2" type="ORF">MU846_03760</name>
</gene>